<dbReference type="EMBL" id="SZZH01000003">
    <property type="protein sequence ID" value="TKV58830.1"/>
    <property type="molecule type" value="Genomic_DNA"/>
</dbReference>
<protein>
    <recommendedName>
        <fullName evidence="1">Antitoxin FitA-like ribbon-helix-helix domain-containing protein</fullName>
    </recommendedName>
</protein>
<evidence type="ECO:0000313" key="3">
    <source>
        <dbReference type="Proteomes" id="UP000306985"/>
    </source>
</evidence>
<organism evidence="2 3">
    <name type="scientific">Nakamurella flava</name>
    <dbReference type="NCBI Taxonomy" id="2576308"/>
    <lineage>
        <taxon>Bacteria</taxon>
        <taxon>Bacillati</taxon>
        <taxon>Actinomycetota</taxon>
        <taxon>Actinomycetes</taxon>
        <taxon>Nakamurellales</taxon>
        <taxon>Nakamurellaceae</taxon>
        <taxon>Nakamurella</taxon>
    </lineage>
</organism>
<comment type="caution">
    <text evidence="2">The sequence shown here is derived from an EMBL/GenBank/DDBJ whole genome shotgun (WGS) entry which is preliminary data.</text>
</comment>
<dbReference type="Pfam" id="PF22513">
    <property type="entry name" value="FitA-like_RHH"/>
    <property type="match status" value="1"/>
</dbReference>
<dbReference type="SUPFAM" id="SSF47598">
    <property type="entry name" value="Ribbon-helix-helix"/>
    <property type="match status" value="1"/>
</dbReference>
<sequence length="78" mass="8994">MGKAITVRDIPDRTSAALASRAALSGRSLQEYLRQHLIEWAERPDPESWMAEVKLRKQLAPSKYSRQQMLADRDADRR</sequence>
<gene>
    <name evidence="2" type="ORF">FDO65_15100</name>
</gene>
<dbReference type="RefSeq" id="WP_137450490.1">
    <property type="nucleotide sequence ID" value="NZ_SZZH01000003.1"/>
</dbReference>
<dbReference type="OrthoDB" id="7107936at2"/>
<name>A0A4U6QFA2_9ACTN</name>
<evidence type="ECO:0000313" key="2">
    <source>
        <dbReference type="EMBL" id="TKV58830.1"/>
    </source>
</evidence>
<dbReference type="GO" id="GO:0006355">
    <property type="term" value="P:regulation of DNA-templated transcription"/>
    <property type="evidence" value="ECO:0007669"/>
    <property type="project" value="InterPro"/>
</dbReference>
<reference evidence="2 3" key="1">
    <citation type="submission" date="2019-05" db="EMBL/GenBank/DDBJ databases">
        <title>Nakamurella sp. N5BH11, whole genome shotgun sequence.</title>
        <authorList>
            <person name="Tuo L."/>
        </authorList>
    </citation>
    <scope>NUCLEOTIDE SEQUENCE [LARGE SCALE GENOMIC DNA]</scope>
    <source>
        <strain evidence="2 3">N5BH11</strain>
    </source>
</reference>
<dbReference type="Proteomes" id="UP000306985">
    <property type="component" value="Unassembled WGS sequence"/>
</dbReference>
<feature type="domain" description="Antitoxin FitA-like ribbon-helix-helix" evidence="1">
    <location>
        <begin position="4"/>
        <end position="39"/>
    </location>
</feature>
<evidence type="ECO:0000259" key="1">
    <source>
        <dbReference type="Pfam" id="PF22513"/>
    </source>
</evidence>
<accession>A0A4U6QFA2</accession>
<dbReference type="InterPro" id="IPR053853">
    <property type="entry name" value="FitA-like_RHH"/>
</dbReference>
<dbReference type="InterPro" id="IPR010985">
    <property type="entry name" value="Ribbon_hlx_hlx"/>
</dbReference>
<dbReference type="AlphaFoldDB" id="A0A4U6QFA2"/>
<proteinExistence type="predicted"/>
<keyword evidence="3" id="KW-1185">Reference proteome</keyword>